<gene>
    <name evidence="2" type="ORF">DM484_12375</name>
</gene>
<proteinExistence type="predicted"/>
<dbReference type="PROSITE" id="PS51257">
    <property type="entry name" value="PROKAR_LIPOPROTEIN"/>
    <property type="match status" value="1"/>
</dbReference>
<protein>
    <submittedName>
        <fullName evidence="2">Uncharacterized protein</fullName>
    </submittedName>
</protein>
<feature type="signal peptide" evidence="1">
    <location>
        <begin position="1"/>
        <end position="34"/>
    </location>
</feature>
<keyword evidence="1" id="KW-0732">Signal</keyword>
<dbReference type="Proteomes" id="UP000249396">
    <property type="component" value="Unassembled WGS sequence"/>
</dbReference>
<evidence type="ECO:0000313" key="2">
    <source>
        <dbReference type="EMBL" id="PZN78673.1"/>
    </source>
</evidence>
<evidence type="ECO:0000256" key="1">
    <source>
        <dbReference type="SAM" id="SignalP"/>
    </source>
</evidence>
<dbReference type="AlphaFoldDB" id="A0A2W4R5A1"/>
<name>A0A2W4R5A1_9GAMM</name>
<organism evidence="2 3">
    <name type="scientific">Candidatus Methylumidiphilus alinenensis</name>
    <dbReference type="NCBI Taxonomy" id="2202197"/>
    <lineage>
        <taxon>Bacteria</taxon>
        <taxon>Pseudomonadati</taxon>
        <taxon>Pseudomonadota</taxon>
        <taxon>Gammaproteobacteria</taxon>
        <taxon>Methylococcales</taxon>
        <taxon>Candidatus Methylumidiphilus</taxon>
    </lineage>
</organism>
<comment type="caution">
    <text evidence="2">The sequence shown here is derived from an EMBL/GenBank/DDBJ whole genome shotgun (WGS) entry which is preliminary data.</text>
</comment>
<sequence length="219" mass="24629">MNKRPDMTMTQWLKRIAFCLCAAALLGCATQQTAITPIKGPDSSKLGQKPMMYIHIQQDKRLPAEFVALFQRRSLDAFPGFVIFTDDGTIHDKEIQKADWIMTIRTTRILSRYNFQPFDDNTANAITDCVAGAAFGGLAITPCVVKGDEDFLEATLRDGNSKTLKTYQVAEAAEGITMLPPLTYLRNTDQTERWETMIHDFYEMMGKDGVFQTIPARSN</sequence>
<reference evidence="2 3" key="1">
    <citation type="journal article" date="2018" name="Aquat. Microb. Ecol.">
        <title>Gammaproteobacterial methanotrophs dominate.</title>
        <authorList>
            <person name="Rissanen A.J."/>
            <person name="Saarenheimo J."/>
            <person name="Tiirola M."/>
            <person name="Peura S."/>
            <person name="Aalto S.L."/>
            <person name="Karvinen A."/>
            <person name="Nykanen H."/>
        </authorList>
    </citation>
    <scope>NUCLEOTIDE SEQUENCE [LARGE SCALE GENOMIC DNA]</scope>
    <source>
        <strain evidence="2">AMbin10</strain>
    </source>
</reference>
<accession>A0A2W4R5A1</accession>
<feature type="chain" id="PRO_5016054982" evidence="1">
    <location>
        <begin position="35"/>
        <end position="219"/>
    </location>
</feature>
<dbReference type="EMBL" id="QJPH01000314">
    <property type="protein sequence ID" value="PZN78673.1"/>
    <property type="molecule type" value="Genomic_DNA"/>
</dbReference>
<evidence type="ECO:0000313" key="3">
    <source>
        <dbReference type="Proteomes" id="UP000249396"/>
    </source>
</evidence>